<dbReference type="OrthoDB" id="6375291at2759"/>
<keyword evidence="3" id="KW-1185">Reference proteome</keyword>
<keyword evidence="1" id="KW-0812">Transmembrane</keyword>
<accession>A0A8J2RZE7</accession>
<evidence type="ECO:0000313" key="2">
    <source>
        <dbReference type="EMBL" id="CAH0111817.1"/>
    </source>
</evidence>
<gene>
    <name evidence="2" type="ORF">DGAL_LOCUS15472</name>
</gene>
<sequence>MKKKKSVGHHNGETSAKNRNLALLMPMPTIVCMFSLTSCLRCGHYFYYIFVLIFRFSSRELVPELCRVLSRYLAESFAFTACAGSVTPALTMSEDDGGATSAPGSSTQKEMFCGYCHKSYNGKKTSKFCSKPCFNNKRLNNPKSAPNPLIQALSQVFPATNAEKEVFVTPRNNSSSKRLLSASNSPDVDDTVAKKLRYSDITSFTEDPDLHDLSSLSRDDITAKLSTALSLIREQQTHIKSLSDELVDVKLAFADFMTFRFTSERSSKASPNTSDVTSQASWSMEAGCSNKSSFAQITRSQQASVLVASYAYKDASTERLTLEKMEKLLASDAGGPVPASVIQKDNNVYVRLTNPADLTRAKAILETTEGTNSSTLFNSVSQSTKLFPAVALFVDLSLLPRFKAELELRNCDLSGKIDSITQIYSKPNSNRGHIKILFNCKSTRDAVLMGGELDCFNTSCRVVEVLLDKEVRRCFNCQGYGHMQSSCRATKATCGKCAGTHRTRDCKSLTWKCANCQGDHQAGDRFCKVQMQAVARYRQKLEKF</sequence>
<dbReference type="Proteomes" id="UP000789390">
    <property type="component" value="Unassembled WGS sequence"/>
</dbReference>
<organism evidence="2 3">
    <name type="scientific">Daphnia galeata</name>
    <dbReference type="NCBI Taxonomy" id="27404"/>
    <lineage>
        <taxon>Eukaryota</taxon>
        <taxon>Metazoa</taxon>
        <taxon>Ecdysozoa</taxon>
        <taxon>Arthropoda</taxon>
        <taxon>Crustacea</taxon>
        <taxon>Branchiopoda</taxon>
        <taxon>Diplostraca</taxon>
        <taxon>Cladocera</taxon>
        <taxon>Anomopoda</taxon>
        <taxon>Daphniidae</taxon>
        <taxon>Daphnia</taxon>
    </lineage>
</organism>
<comment type="caution">
    <text evidence="2">The sequence shown here is derived from an EMBL/GenBank/DDBJ whole genome shotgun (WGS) entry which is preliminary data.</text>
</comment>
<keyword evidence="1" id="KW-1133">Transmembrane helix</keyword>
<dbReference type="AlphaFoldDB" id="A0A8J2RZE7"/>
<dbReference type="EMBL" id="CAKKLH010000317">
    <property type="protein sequence ID" value="CAH0111817.1"/>
    <property type="molecule type" value="Genomic_DNA"/>
</dbReference>
<evidence type="ECO:0008006" key="4">
    <source>
        <dbReference type="Google" id="ProtNLM"/>
    </source>
</evidence>
<keyword evidence="1" id="KW-0472">Membrane</keyword>
<reference evidence="2" key="1">
    <citation type="submission" date="2021-11" db="EMBL/GenBank/DDBJ databases">
        <authorList>
            <person name="Schell T."/>
        </authorList>
    </citation>
    <scope>NUCLEOTIDE SEQUENCE</scope>
    <source>
        <strain evidence="2">M5</strain>
    </source>
</reference>
<proteinExistence type="predicted"/>
<evidence type="ECO:0000256" key="1">
    <source>
        <dbReference type="SAM" id="Phobius"/>
    </source>
</evidence>
<name>A0A8J2RZE7_9CRUS</name>
<feature type="transmembrane region" description="Helical" evidence="1">
    <location>
        <begin position="21"/>
        <end position="48"/>
    </location>
</feature>
<evidence type="ECO:0000313" key="3">
    <source>
        <dbReference type="Proteomes" id="UP000789390"/>
    </source>
</evidence>
<protein>
    <recommendedName>
        <fullName evidence="4">CCHC-type domain-containing protein</fullName>
    </recommendedName>
</protein>